<dbReference type="PANTHER" id="PTHR24171">
    <property type="entry name" value="ANKYRIN REPEAT DOMAIN-CONTAINING PROTEIN 39-RELATED"/>
    <property type="match status" value="1"/>
</dbReference>
<dbReference type="CDD" id="cd17734">
    <property type="entry name" value="BRCT_Bard1_rpt1"/>
    <property type="match status" value="1"/>
</dbReference>
<evidence type="ECO:0000256" key="6">
    <source>
        <dbReference type="PROSITE-ProRule" id="PRU00023"/>
    </source>
</evidence>
<dbReference type="SUPFAM" id="SSF52113">
    <property type="entry name" value="BRCT domain"/>
    <property type="match status" value="2"/>
</dbReference>
<keyword evidence="5 6" id="KW-0040">ANK repeat</keyword>
<evidence type="ECO:0000256" key="8">
    <source>
        <dbReference type="SAM" id="MobiDB-lite"/>
    </source>
</evidence>
<evidence type="ECO:0000256" key="3">
    <source>
        <dbReference type="ARBA" id="ARBA00022771"/>
    </source>
</evidence>
<dbReference type="SMART" id="SM00292">
    <property type="entry name" value="BRCT"/>
    <property type="match status" value="2"/>
</dbReference>
<dbReference type="SUPFAM" id="SSF57850">
    <property type="entry name" value="RING/U-box"/>
    <property type="match status" value="1"/>
</dbReference>
<dbReference type="SUPFAM" id="SSF48403">
    <property type="entry name" value="Ankyrin repeat"/>
    <property type="match status" value="1"/>
</dbReference>
<gene>
    <name evidence="11" type="ORF">HJG59_001376</name>
</gene>
<dbReference type="Gene3D" id="3.30.40.10">
    <property type="entry name" value="Zinc/RING finger domain, C3HC4 (zinc finger)"/>
    <property type="match status" value="1"/>
</dbReference>
<dbReference type="Proteomes" id="UP000550707">
    <property type="component" value="Unassembled WGS sequence"/>
</dbReference>
<dbReference type="AlphaFoldDB" id="A0A7J8FPT7"/>
<keyword evidence="3 7" id="KW-0863">Zinc-finger</keyword>
<dbReference type="Pfam" id="PF12796">
    <property type="entry name" value="Ank_2"/>
    <property type="match status" value="1"/>
</dbReference>
<dbReference type="CDD" id="cd16496">
    <property type="entry name" value="RING-HC_BARD1"/>
    <property type="match status" value="1"/>
</dbReference>
<feature type="region of interest" description="Disordered" evidence="8">
    <location>
        <begin position="1"/>
        <end position="25"/>
    </location>
</feature>
<dbReference type="GO" id="GO:0008270">
    <property type="term" value="F:zinc ion binding"/>
    <property type="evidence" value="ECO:0007669"/>
    <property type="project" value="UniProtKB-KW"/>
</dbReference>
<dbReference type="FunFam" id="3.40.50.10190:FF:000019">
    <property type="entry name" value="BRCA1 associated RING domain 1"/>
    <property type="match status" value="1"/>
</dbReference>
<dbReference type="GO" id="GO:0085020">
    <property type="term" value="P:protein K6-linked ubiquitination"/>
    <property type="evidence" value="ECO:0007669"/>
    <property type="project" value="TreeGrafter"/>
</dbReference>
<dbReference type="InterPro" id="IPR013083">
    <property type="entry name" value="Znf_RING/FYVE/PHD"/>
</dbReference>
<evidence type="ECO:0000256" key="5">
    <source>
        <dbReference type="ARBA" id="ARBA00023043"/>
    </source>
</evidence>
<dbReference type="SMART" id="SM00248">
    <property type="entry name" value="ANK"/>
    <property type="match status" value="3"/>
</dbReference>
<dbReference type="CDD" id="cd17720">
    <property type="entry name" value="BRCT_Bard1_rpt2"/>
    <property type="match status" value="1"/>
</dbReference>
<protein>
    <submittedName>
        <fullName evidence="11">BRCA1 associated RING domain 1</fullName>
    </submittedName>
</protein>
<feature type="domain" description="BRCT" evidence="10">
    <location>
        <begin position="429"/>
        <end position="512"/>
    </location>
</feature>
<accession>A0A7J8FPT7</accession>
<keyword evidence="4" id="KW-0862">Zinc</keyword>
<dbReference type="InterPro" id="IPR036770">
    <property type="entry name" value="Ankyrin_rpt-contain_sf"/>
</dbReference>
<evidence type="ECO:0000313" key="12">
    <source>
        <dbReference type="Proteomes" id="UP000550707"/>
    </source>
</evidence>
<feature type="domain" description="RING-type" evidence="9">
    <location>
        <begin position="45"/>
        <end position="82"/>
    </location>
</feature>
<dbReference type="InterPro" id="IPR036420">
    <property type="entry name" value="BRCT_dom_sf"/>
</dbReference>
<name>A0A7J8FPT7_MOLMO</name>
<feature type="domain" description="BRCT" evidence="10">
    <location>
        <begin position="526"/>
        <end position="636"/>
    </location>
</feature>
<evidence type="ECO:0000256" key="1">
    <source>
        <dbReference type="ARBA" id="ARBA00022723"/>
    </source>
</evidence>
<evidence type="ECO:0000259" key="9">
    <source>
        <dbReference type="PROSITE" id="PS50089"/>
    </source>
</evidence>
<reference evidence="11 12" key="1">
    <citation type="journal article" date="2020" name="Nature">
        <title>Six reference-quality genomes reveal evolution of bat adaptations.</title>
        <authorList>
            <person name="Jebb D."/>
            <person name="Huang Z."/>
            <person name="Pippel M."/>
            <person name="Hughes G.M."/>
            <person name="Lavrichenko K."/>
            <person name="Devanna P."/>
            <person name="Winkler S."/>
            <person name="Jermiin L.S."/>
            <person name="Skirmuntt E.C."/>
            <person name="Katzourakis A."/>
            <person name="Burkitt-Gray L."/>
            <person name="Ray D.A."/>
            <person name="Sullivan K.A.M."/>
            <person name="Roscito J.G."/>
            <person name="Kirilenko B.M."/>
            <person name="Davalos L.M."/>
            <person name="Corthals A.P."/>
            <person name="Power M.L."/>
            <person name="Jones G."/>
            <person name="Ransome R.D."/>
            <person name="Dechmann D.K.N."/>
            <person name="Locatelli A.G."/>
            <person name="Puechmaille S.J."/>
            <person name="Fedrigo O."/>
            <person name="Jarvis E.D."/>
            <person name="Hiller M."/>
            <person name="Vernes S.C."/>
            <person name="Myers E.W."/>
            <person name="Teeling E.C."/>
        </authorList>
    </citation>
    <scope>NUCLEOTIDE SEQUENCE [LARGE SCALE GENOMIC DNA]</scope>
    <source>
        <strain evidence="11">MMolMol1</strain>
        <tissue evidence="11">Muscle</tissue>
    </source>
</reference>
<proteinExistence type="predicted"/>
<evidence type="ECO:0000256" key="7">
    <source>
        <dbReference type="PROSITE-ProRule" id="PRU00175"/>
    </source>
</evidence>
<keyword evidence="1" id="KW-0479">Metal-binding</keyword>
<dbReference type="PROSITE" id="PS50297">
    <property type="entry name" value="ANK_REP_REGION"/>
    <property type="match status" value="2"/>
</dbReference>
<organism evidence="11 12">
    <name type="scientific">Molossus molossus</name>
    <name type="common">Pallas' mastiff bat</name>
    <name type="synonym">Vespertilio molossus</name>
    <dbReference type="NCBI Taxonomy" id="27622"/>
    <lineage>
        <taxon>Eukaryota</taxon>
        <taxon>Metazoa</taxon>
        <taxon>Chordata</taxon>
        <taxon>Craniata</taxon>
        <taxon>Vertebrata</taxon>
        <taxon>Euteleostomi</taxon>
        <taxon>Mammalia</taxon>
        <taxon>Eutheria</taxon>
        <taxon>Laurasiatheria</taxon>
        <taxon>Chiroptera</taxon>
        <taxon>Yangochiroptera</taxon>
        <taxon>Molossidae</taxon>
        <taxon>Molossus</taxon>
    </lineage>
</organism>
<feature type="region of interest" description="Disordered" evidence="8">
    <location>
        <begin position="160"/>
        <end position="206"/>
    </location>
</feature>
<keyword evidence="2" id="KW-0677">Repeat</keyword>
<dbReference type="PROSITE" id="PS50089">
    <property type="entry name" value="ZF_RING_2"/>
    <property type="match status" value="1"/>
</dbReference>
<dbReference type="InterPro" id="IPR002110">
    <property type="entry name" value="Ankyrin_rpt"/>
</dbReference>
<dbReference type="GO" id="GO:0004842">
    <property type="term" value="F:ubiquitin-protein transferase activity"/>
    <property type="evidence" value="ECO:0007669"/>
    <property type="project" value="TreeGrafter"/>
</dbReference>
<dbReference type="InterPro" id="IPR017907">
    <property type="entry name" value="Znf_RING_CS"/>
</dbReference>
<dbReference type="Pfam" id="PF14835">
    <property type="entry name" value="zf-RING_6"/>
    <property type="match status" value="1"/>
</dbReference>
<feature type="compositionally biased region" description="Low complexity" evidence="8">
    <location>
        <begin position="173"/>
        <end position="197"/>
    </location>
</feature>
<dbReference type="Gene3D" id="1.25.40.20">
    <property type="entry name" value="Ankyrin repeat-containing domain"/>
    <property type="match status" value="1"/>
</dbReference>
<dbReference type="InterPro" id="IPR039503">
    <property type="entry name" value="BARD1_Znf-RING"/>
</dbReference>
<evidence type="ECO:0000259" key="10">
    <source>
        <dbReference type="PROSITE" id="PS50172"/>
    </source>
</evidence>
<dbReference type="InterPro" id="IPR001841">
    <property type="entry name" value="Znf_RING"/>
</dbReference>
<dbReference type="EMBL" id="JACASF010000011">
    <property type="protein sequence ID" value="KAF6449680.1"/>
    <property type="molecule type" value="Genomic_DNA"/>
</dbReference>
<dbReference type="Gene3D" id="3.40.50.10190">
    <property type="entry name" value="BRCT domain"/>
    <property type="match status" value="2"/>
</dbReference>
<dbReference type="PANTHER" id="PTHR24171:SF8">
    <property type="entry name" value="BRCA1-ASSOCIATED RING DOMAIN PROTEIN 1"/>
    <property type="match status" value="1"/>
</dbReference>
<dbReference type="PRINTS" id="PR01415">
    <property type="entry name" value="ANKYRIN"/>
</dbReference>
<dbReference type="GO" id="GO:0031436">
    <property type="term" value="C:BRCA1-BARD1 complex"/>
    <property type="evidence" value="ECO:0007669"/>
    <property type="project" value="TreeGrafter"/>
</dbReference>
<feature type="repeat" description="ANK" evidence="6">
    <location>
        <begin position="353"/>
        <end position="385"/>
    </location>
</feature>
<evidence type="ECO:0000256" key="4">
    <source>
        <dbReference type="ARBA" id="ARBA00022833"/>
    </source>
</evidence>
<evidence type="ECO:0000313" key="11">
    <source>
        <dbReference type="EMBL" id="KAF6449680.1"/>
    </source>
</evidence>
<feature type="repeat" description="ANK" evidence="6">
    <location>
        <begin position="320"/>
        <end position="352"/>
    </location>
</feature>
<comment type="caution">
    <text evidence="11">The sequence shown here is derived from an EMBL/GenBank/DDBJ whole genome shotgun (WGS) entry which is preliminary data.</text>
</comment>
<evidence type="ECO:0000256" key="2">
    <source>
        <dbReference type="ARBA" id="ARBA00022737"/>
    </source>
</evidence>
<dbReference type="GO" id="GO:0070531">
    <property type="term" value="C:BRCA1-A complex"/>
    <property type="evidence" value="ECO:0007669"/>
    <property type="project" value="TreeGrafter"/>
</dbReference>
<dbReference type="PROSITE" id="PS50172">
    <property type="entry name" value="BRCT"/>
    <property type="match status" value="2"/>
</dbReference>
<dbReference type="PROSITE" id="PS00518">
    <property type="entry name" value="ZF_RING_1"/>
    <property type="match status" value="1"/>
</dbReference>
<keyword evidence="12" id="KW-1185">Reference proteome</keyword>
<dbReference type="InterPro" id="IPR001357">
    <property type="entry name" value="BRCT_dom"/>
</dbReference>
<sequence>MPGNRPLRVRPGNQPRPAPAMEPAAGGAWAHSRAALDRLEKLLRCSRCTNILRDPVCLGRCEHIFCSNCVSDCIGTECPVCNTPAWIQDVKINRQLDNMIQLCSKLRNLLHENELSDLKEDTARKNLFNDAENKKNSIKMWFSPRSKKVRYVVSKVSVQTQPRVRSGEGPQRASAYEYASSSPPGAVSARAAAAPTRSAKRRKKRTLAKINQEWNLEADKKDGELDPKEEFKEKLVSFCLQPRGLARPRRNGEVDLLASGSAAEDECSGTSAQVSLPLAEHIESPETESREEAVTPEKGDIPSVAYLLENGSDPNVKDHAGWTPLHEACSHGHLEVVELLLQHKALVNTPGYQNDSPLHDAARNGHVDVVRLLLSYGASRSAVNIFGLRPADCTDCETTKSLLLPPEKSESATSHCSVARAGQRRDGPLALIGSGLSSEQQKMLSELAAVLKARKCADFDSTVTHVIIPGDTVQSTLKCMLGILSGCWILKFEWVRACLQSGRREQEDEYEIPEGPRSSRLNREQLLPKLFDGCYFYFGGIFKHHPRDNLIKLVTAAGGQILRRKPKPDSDVTQTINTVAYHARPDSDQRFCTQYIIYEDLSSHRPERVRQGKVWVAPSSWFIDCVMSFKLLPLDS</sequence>
<dbReference type="PROSITE" id="PS50088">
    <property type="entry name" value="ANK_REPEAT"/>
    <property type="match status" value="2"/>
</dbReference>